<dbReference type="GO" id="GO:0010411">
    <property type="term" value="P:xyloglucan metabolic process"/>
    <property type="evidence" value="ECO:0007669"/>
    <property type="project" value="TreeGrafter"/>
</dbReference>
<gene>
    <name evidence="3" type="ORF">METZ01_LOCUS28598</name>
</gene>
<dbReference type="EMBL" id="UINC01001257">
    <property type="protein sequence ID" value="SUZ75744.1"/>
    <property type="molecule type" value="Genomic_DNA"/>
</dbReference>
<feature type="domain" description="Sortilin N-terminal" evidence="2">
    <location>
        <begin position="152"/>
        <end position="280"/>
    </location>
</feature>
<evidence type="ECO:0000256" key="1">
    <source>
        <dbReference type="ARBA" id="ARBA00022737"/>
    </source>
</evidence>
<dbReference type="AlphaFoldDB" id="A0A381QA68"/>
<dbReference type="InterPro" id="IPR015943">
    <property type="entry name" value="WD40/YVTN_repeat-like_dom_sf"/>
</dbReference>
<feature type="non-terminal residue" evidence="3">
    <location>
        <position position="860"/>
    </location>
</feature>
<dbReference type="CDD" id="cd15482">
    <property type="entry name" value="Sialidase_non-viral"/>
    <property type="match status" value="1"/>
</dbReference>
<proteinExistence type="predicted"/>
<dbReference type="SUPFAM" id="SSF110296">
    <property type="entry name" value="Oligoxyloglucan reducing end-specific cellobiohydrolase"/>
    <property type="match status" value="3"/>
</dbReference>
<organism evidence="3">
    <name type="scientific">marine metagenome</name>
    <dbReference type="NCBI Taxonomy" id="408172"/>
    <lineage>
        <taxon>unclassified sequences</taxon>
        <taxon>metagenomes</taxon>
        <taxon>ecological metagenomes</taxon>
    </lineage>
</organism>
<sequence length="860" mass="94127">MIVFRVSNLACVLLVVLVTVLVTSPLSYAQQKGPVTDAGERMRLYDDYVEMIEESSFSNLPWQFVGPTNISGRMTDVAVVEPRGENYTVYVAGASGGVWKTTNEGTTWEPIFDHAASTSIGEVTVAPSNPDIVWVGTGEANIFRSSMAGSGVYKSIDAGETWVHMGLAATLTIPRIIVHPTNPNIVYVAASGNEWTDNPERGVYKTTDGGETWEKILYISEQTGAIDLVMDPSDTDTLYAATWQRVREKWNDPRNEPFYVESGIYRTNDSGGNWEPINNGLPEGRYRGRIGIDIARSNTNVLYAFVDNYEIGAEPPTGATDAYGRPRGGVIKGATVYRTDDKGDEWYQVSPTDGSLERASGTYGWVFGQLRVDPNDENTVYFMGLGLNVSNDGGRTYRPLRGMHGDHHGLWIDPNNSNYLVNVNDGGVDFSYDAGVTWKAFNDNLPLVQFFNIGIDMDDPFYIYGSIQDHGSRRGMVDLSRGRDRIPAVAFESAPGGEGSSHVIDPTDPNIVYSAGFYGTISRTDLSTGERVSIVPEAAEGEPPLRGQWVAPFIISPHNPRIIYHGMNFLYRSMNRGENFEKISPDLTYNELDRIGDIPYQTIYTISESPFRFGLIYVGTDDGRVWMTPDGGETWNELTGNLPPGKFISRIVASAFDEGTVYMTQNGKRDDDFAAYVWKSTDYGQTWEDISANIPLGPVNVIREDPNNPRILYVGTDLGVHVSVSGGEYWEVLANGLPSTFVSDMQIHPREQIAVISTHGRGMWAIDVKNISAITADVLGSPLYLFDVDPVTLPGGGSGRGRGGSGFGGGGEASHASINYYLQSAQSVDIVINDAAGNVVRRLQGSGDAGLNSVVWNLDR</sequence>
<evidence type="ECO:0000259" key="2">
    <source>
        <dbReference type="Pfam" id="PF15902"/>
    </source>
</evidence>
<name>A0A381QA68_9ZZZZ</name>
<dbReference type="Gene3D" id="2.130.10.10">
    <property type="entry name" value="YVTN repeat-like/Quinoprotein amine dehydrogenase"/>
    <property type="match status" value="5"/>
</dbReference>
<reference evidence="3" key="1">
    <citation type="submission" date="2018-05" db="EMBL/GenBank/DDBJ databases">
        <authorList>
            <person name="Lanie J.A."/>
            <person name="Ng W.-L."/>
            <person name="Kazmierczak K.M."/>
            <person name="Andrzejewski T.M."/>
            <person name="Davidsen T.M."/>
            <person name="Wayne K.J."/>
            <person name="Tettelin H."/>
            <person name="Glass J.I."/>
            <person name="Rusch D."/>
            <person name="Podicherti R."/>
            <person name="Tsui H.-C.T."/>
            <person name="Winkler M.E."/>
        </authorList>
    </citation>
    <scope>NUCLEOTIDE SEQUENCE</scope>
</reference>
<dbReference type="Pfam" id="PF15902">
    <property type="entry name" value="Sortilin-Vps10"/>
    <property type="match status" value="1"/>
</dbReference>
<accession>A0A381QA68</accession>
<evidence type="ECO:0000313" key="3">
    <source>
        <dbReference type="EMBL" id="SUZ75744.1"/>
    </source>
</evidence>
<keyword evidence="1" id="KW-0677">Repeat</keyword>
<protein>
    <recommendedName>
        <fullName evidence="2">Sortilin N-terminal domain-containing protein</fullName>
    </recommendedName>
</protein>
<dbReference type="PANTHER" id="PTHR43739">
    <property type="entry name" value="XYLOGLUCANASE (EUROFUNG)"/>
    <property type="match status" value="1"/>
</dbReference>
<dbReference type="InterPro" id="IPR052025">
    <property type="entry name" value="Xyloglucanase_GH74"/>
</dbReference>
<feature type="non-terminal residue" evidence="3">
    <location>
        <position position="1"/>
    </location>
</feature>
<dbReference type="InterPro" id="IPR031778">
    <property type="entry name" value="Sortilin_N"/>
</dbReference>
<dbReference type="PANTHER" id="PTHR43739:SF5">
    <property type="entry name" value="EXO-ALPHA-SIALIDASE"/>
    <property type="match status" value="1"/>
</dbReference>